<keyword evidence="4" id="KW-1185">Reference proteome</keyword>
<dbReference type="InterPro" id="IPR029704">
    <property type="entry name" value="STEEP-like"/>
</dbReference>
<comment type="caution">
    <text evidence="3">The sequence shown here is derived from an EMBL/GenBank/DDBJ whole genome shotgun (WGS) entry which is preliminary data.</text>
</comment>
<accession>A0A1U7LM34</accession>
<proteinExistence type="inferred from homology"/>
<protein>
    <recommendedName>
        <fullName evidence="2">STEEP1 domain-containing protein</fullName>
    </recommendedName>
</protein>
<comment type="similarity">
    <text evidence="1">Belongs to the STEEP1 family.</text>
</comment>
<dbReference type="EMBL" id="LXFE01001444">
    <property type="protein sequence ID" value="OLL23602.1"/>
    <property type="molecule type" value="Genomic_DNA"/>
</dbReference>
<dbReference type="PANTHER" id="PTHR46355">
    <property type="entry name" value="UPF0428 PROTEIN CXORF56"/>
    <property type="match status" value="1"/>
</dbReference>
<evidence type="ECO:0000313" key="3">
    <source>
        <dbReference type="EMBL" id="OLL23602.1"/>
    </source>
</evidence>
<dbReference type="OMA" id="CELWLAY"/>
<dbReference type="AlphaFoldDB" id="A0A1U7LM34"/>
<reference evidence="3 4" key="1">
    <citation type="submission" date="2016-04" db="EMBL/GenBank/DDBJ databases">
        <title>Evolutionary innovation and constraint leading to complex multicellularity in the Ascomycota.</title>
        <authorList>
            <person name="Cisse O."/>
            <person name="Nguyen A."/>
            <person name="Hewitt D.A."/>
            <person name="Jedd G."/>
            <person name="Stajich J.E."/>
        </authorList>
    </citation>
    <scope>NUCLEOTIDE SEQUENCE [LARGE SCALE GENOMIC DNA]</scope>
    <source>
        <strain evidence="3 4">DAH-3</strain>
    </source>
</reference>
<dbReference type="STRING" id="1198029.A0A1U7LM34"/>
<evidence type="ECO:0000313" key="4">
    <source>
        <dbReference type="Proteomes" id="UP000186594"/>
    </source>
</evidence>
<evidence type="ECO:0000256" key="1">
    <source>
        <dbReference type="ARBA" id="ARBA00024205"/>
    </source>
</evidence>
<dbReference type="PANTHER" id="PTHR46355:SF1">
    <property type="entry name" value="STING ER EXIT PROTEIN"/>
    <property type="match status" value="1"/>
</dbReference>
<dbReference type="Pfam" id="PF25809">
    <property type="entry name" value="STEEP1"/>
    <property type="match status" value="1"/>
</dbReference>
<evidence type="ECO:0000259" key="2">
    <source>
        <dbReference type="Pfam" id="PF25809"/>
    </source>
</evidence>
<dbReference type="InterPro" id="IPR057965">
    <property type="entry name" value="STEEP1_dom"/>
</dbReference>
<gene>
    <name evidence="3" type="ORF">NEOLI_005412</name>
</gene>
<dbReference type="GO" id="GO:0005737">
    <property type="term" value="C:cytoplasm"/>
    <property type="evidence" value="ECO:0007669"/>
    <property type="project" value="GOC"/>
</dbReference>
<dbReference type="Proteomes" id="UP000186594">
    <property type="component" value="Unassembled WGS sequence"/>
</dbReference>
<sequence length="110" mass="12888">MDPQDSAINPPLYYCPCSEFTLTTSHPLSTFPIRPYDQSIIVPADVKYRIFATRHNVTLKRTEGYEQRIEWRCNRCEIPVAYEILEYPWLYVIQGALQEQTNDSVKKESV</sequence>
<dbReference type="OrthoDB" id="418131at2759"/>
<organism evidence="3 4">
    <name type="scientific">Neolecta irregularis (strain DAH-3)</name>
    <dbReference type="NCBI Taxonomy" id="1198029"/>
    <lineage>
        <taxon>Eukaryota</taxon>
        <taxon>Fungi</taxon>
        <taxon>Dikarya</taxon>
        <taxon>Ascomycota</taxon>
        <taxon>Taphrinomycotina</taxon>
        <taxon>Neolectales</taxon>
        <taxon>Neolectaceae</taxon>
        <taxon>Neolecta</taxon>
    </lineage>
</organism>
<dbReference type="GO" id="GO:0006888">
    <property type="term" value="P:endoplasmic reticulum to Golgi vesicle-mediated transport"/>
    <property type="evidence" value="ECO:0007669"/>
    <property type="project" value="TreeGrafter"/>
</dbReference>
<dbReference type="GO" id="GO:0090158">
    <property type="term" value="P:endoplasmic reticulum membrane organization"/>
    <property type="evidence" value="ECO:0007669"/>
    <property type="project" value="TreeGrafter"/>
</dbReference>
<name>A0A1U7LM34_NEOID</name>
<feature type="domain" description="STEEP1" evidence="2">
    <location>
        <begin position="12"/>
        <end position="104"/>
    </location>
</feature>